<dbReference type="PROSITE" id="PS50022">
    <property type="entry name" value="FA58C_3"/>
    <property type="match status" value="2"/>
</dbReference>
<evidence type="ECO:0000256" key="7">
    <source>
        <dbReference type="ARBA" id="ARBA00023157"/>
    </source>
</evidence>
<dbReference type="PROSITE" id="PS01285">
    <property type="entry name" value="FA58C_1"/>
    <property type="match status" value="1"/>
</dbReference>
<dbReference type="EMBL" id="CACRXK020015402">
    <property type="protein sequence ID" value="CAB4028321.1"/>
    <property type="molecule type" value="Genomic_DNA"/>
</dbReference>
<dbReference type="InterPro" id="IPR006585">
    <property type="entry name" value="FTP1"/>
</dbReference>
<comment type="caution">
    <text evidence="8">The sequence shown here is derived from an EMBL/GenBank/DDBJ whole genome shotgun (WGS) entry which is preliminary data.</text>
</comment>
<proteinExistence type="inferred from homology"/>
<evidence type="ECO:0000256" key="4">
    <source>
        <dbReference type="ARBA" id="ARBA00022723"/>
    </source>
</evidence>
<evidence type="ECO:0000313" key="8">
    <source>
        <dbReference type="EMBL" id="CAB4028321.1"/>
    </source>
</evidence>
<dbReference type="GO" id="GO:0046872">
    <property type="term" value="F:metal ion binding"/>
    <property type="evidence" value="ECO:0007669"/>
    <property type="project" value="UniProtKB-KW"/>
</dbReference>
<keyword evidence="4" id="KW-0479">Metal-binding</keyword>
<keyword evidence="6" id="KW-0106">Calcium</keyword>
<reference evidence="8" key="1">
    <citation type="submission" date="2020-04" db="EMBL/GenBank/DDBJ databases">
        <authorList>
            <person name="Alioto T."/>
            <person name="Alioto T."/>
            <person name="Gomez Garrido J."/>
        </authorList>
    </citation>
    <scope>NUCLEOTIDE SEQUENCE</scope>
    <source>
        <strain evidence="8">A484AB</strain>
    </source>
</reference>
<dbReference type="GO" id="GO:0042806">
    <property type="term" value="F:fucose binding"/>
    <property type="evidence" value="ECO:0007669"/>
    <property type="project" value="UniProtKB-ARBA"/>
</dbReference>
<name>A0A6S7JDC2_PARCT</name>
<dbReference type="FunFam" id="2.60.120.260:FF:000016">
    <property type="entry name" value="Contactin-associated protein-like 4 isoform 1"/>
    <property type="match status" value="1"/>
</dbReference>
<dbReference type="PROSITE" id="PS01286">
    <property type="entry name" value="FA58C_2"/>
    <property type="match status" value="1"/>
</dbReference>
<gene>
    <name evidence="8" type="ORF">PACLA_8A072430</name>
</gene>
<accession>A0A6S7JDC2</accession>
<evidence type="ECO:0000256" key="6">
    <source>
        <dbReference type="ARBA" id="ARBA00022837"/>
    </source>
</evidence>
<evidence type="ECO:0000313" key="9">
    <source>
        <dbReference type="Proteomes" id="UP001152795"/>
    </source>
</evidence>
<dbReference type="Pfam" id="PF00754">
    <property type="entry name" value="F5_F8_type_C"/>
    <property type="match status" value="1"/>
</dbReference>
<organism evidence="8 9">
    <name type="scientific">Paramuricea clavata</name>
    <name type="common">Red gorgonian</name>
    <name type="synonym">Violescent sea-whip</name>
    <dbReference type="NCBI Taxonomy" id="317549"/>
    <lineage>
        <taxon>Eukaryota</taxon>
        <taxon>Metazoa</taxon>
        <taxon>Cnidaria</taxon>
        <taxon>Anthozoa</taxon>
        <taxon>Octocorallia</taxon>
        <taxon>Malacalcyonacea</taxon>
        <taxon>Plexauridae</taxon>
        <taxon>Paramuricea</taxon>
    </lineage>
</organism>
<dbReference type="SMART" id="SM00231">
    <property type="entry name" value="FA58C"/>
    <property type="match status" value="1"/>
</dbReference>
<dbReference type="InterPro" id="IPR051941">
    <property type="entry name" value="BG_Antigen-Binding_Lectin"/>
</dbReference>
<dbReference type="GO" id="GO:0010185">
    <property type="term" value="P:regulation of cellular defense response"/>
    <property type="evidence" value="ECO:0007669"/>
    <property type="project" value="UniProtKB-ARBA"/>
</dbReference>
<dbReference type="InterPro" id="IPR000421">
    <property type="entry name" value="FA58C"/>
</dbReference>
<dbReference type="AlphaFoldDB" id="A0A6S7JDC2"/>
<dbReference type="SUPFAM" id="SSF49785">
    <property type="entry name" value="Galactose-binding domain-like"/>
    <property type="match status" value="4"/>
</dbReference>
<dbReference type="Pfam" id="PF22633">
    <property type="entry name" value="F5_F8_type_C_2"/>
    <property type="match status" value="2"/>
</dbReference>
<protein>
    <submittedName>
        <fullName evidence="8">Uncharacterized protein</fullName>
    </submittedName>
</protein>
<comment type="subunit">
    <text evidence="3">Homotrimer.</text>
</comment>
<sequence length="563" mass="63331">MTVMNVILLLVILHSCCCVDNFDTEKCKDRFGASLDENFALFKPTWQTSTKGDAVASRAVDGNTNPYFGNLSCSQTDPANDLVWQVDLQEDIYVTSVTITTRADQYWSSSDSYHVYGLLVNGGSLQEWKCAEGFFPNTGETKSVTCHMPKKSNKVRIQLLKPEGILSLCEVEVHGRKFDYYEYEVNYALRQTGRQSTVFIEDKNPYPAILALNGDRNTYLYDSSCMHTSTASYPAYWSVDLGKVITVNAVTLTSMDLPRYLPRIADFDLRIGFAEKNDDENYENCVGHILGFGSAETRTIFCKNPTRGRYVTIVSFVNDFFHLCEVSVHGDELECMAPEPFGFETFKIQDSQFNSSSFHDSKHGPENARLNFRGTQNPQRTAGWVAQNSDSEPWIEIDLLWIVTVTGVLTQGRAQYNQWVTSYSISSKVDGMTFQFYVEEGQKKIFTANSDRDTIIRHNLRPAVVARWFRVHPVTCVSYCAMRLELIGCQNGLYGTRPPQALGMANGQILDAQLSASSSDADWEPKHARLQSNGNGWAATTPAGSWLQVKLPTQYLENLVNNK</sequence>
<keyword evidence="7" id="KW-1015">Disulfide bond</keyword>
<evidence type="ECO:0000256" key="3">
    <source>
        <dbReference type="ARBA" id="ARBA00011233"/>
    </source>
</evidence>
<dbReference type="GO" id="GO:0001868">
    <property type="term" value="P:regulation of complement activation, lectin pathway"/>
    <property type="evidence" value="ECO:0007669"/>
    <property type="project" value="UniProtKB-ARBA"/>
</dbReference>
<dbReference type="PANTHER" id="PTHR45713:SF6">
    <property type="entry name" value="F5_8 TYPE C DOMAIN-CONTAINING PROTEIN"/>
    <property type="match status" value="1"/>
</dbReference>
<dbReference type="Gene3D" id="2.60.120.260">
    <property type="entry name" value="Galactose-binding domain-like"/>
    <property type="match status" value="4"/>
</dbReference>
<evidence type="ECO:0000256" key="5">
    <source>
        <dbReference type="ARBA" id="ARBA00022734"/>
    </source>
</evidence>
<dbReference type="InterPro" id="IPR008979">
    <property type="entry name" value="Galactose-bd-like_sf"/>
</dbReference>
<keyword evidence="5" id="KW-0430">Lectin</keyword>
<dbReference type="OrthoDB" id="5985199at2759"/>
<comment type="function">
    <text evidence="1">Acts as a defensive agent. Recognizes blood group fucosylated oligosaccharides including A, B, H and Lewis B-type antigens. Does not recognize Lewis A antigen and has low affinity for monovalent haptens.</text>
</comment>
<evidence type="ECO:0000256" key="2">
    <source>
        <dbReference type="ARBA" id="ARBA00010147"/>
    </source>
</evidence>
<comment type="similarity">
    <text evidence="2">Belongs to the fucolectin family.</text>
</comment>
<dbReference type="CDD" id="cd00057">
    <property type="entry name" value="FA58C"/>
    <property type="match status" value="1"/>
</dbReference>
<evidence type="ECO:0000256" key="1">
    <source>
        <dbReference type="ARBA" id="ARBA00002219"/>
    </source>
</evidence>
<dbReference type="SMART" id="SM00607">
    <property type="entry name" value="FTP"/>
    <property type="match status" value="2"/>
</dbReference>
<dbReference type="PANTHER" id="PTHR45713">
    <property type="entry name" value="FTP DOMAIN-CONTAINING PROTEIN"/>
    <property type="match status" value="1"/>
</dbReference>
<keyword evidence="9" id="KW-1185">Reference proteome</keyword>
<dbReference type="Proteomes" id="UP001152795">
    <property type="component" value="Unassembled WGS sequence"/>
</dbReference>